<evidence type="ECO:0000313" key="3">
    <source>
        <dbReference type="Proteomes" id="UP001162834"/>
    </source>
</evidence>
<evidence type="ECO:0000313" key="2">
    <source>
        <dbReference type="EMBL" id="UGS36394.1"/>
    </source>
</evidence>
<feature type="chain" id="PRO_5039338339" description="Secreted protein" evidence="1">
    <location>
        <begin position="24"/>
        <end position="180"/>
    </location>
</feature>
<proteinExistence type="predicted"/>
<accession>A0A9E6XXR1</accession>
<keyword evidence="3" id="KW-1185">Reference proteome</keyword>
<protein>
    <recommendedName>
        <fullName evidence="4">Secreted protein</fullName>
    </recommendedName>
</protein>
<dbReference type="KEGG" id="sbae:DSM104329_02798"/>
<name>A0A9E6XXR1_9ACTN</name>
<evidence type="ECO:0008006" key="4">
    <source>
        <dbReference type="Google" id="ProtNLM"/>
    </source>
</evidence>
<keyword evidence="1" id="KW-0732">Signal</keyword>
<reference evidence="2" key="1">
    <citation type="journal article" date="2022" name="Int. J. Syst. Evol. Microbiol.">
        <title>Pseudomonas aegrilactucae sp. nov. and Pseudomonas morbosilactucae sp. nov., pathogens causing bacterial rot of lettuce in Japan.</title>
        <authorList>
            <person name="Sawada H."/>
            <person name="Fujikawa T."/>
            <person name="Satou M."/>
        </authorList>
    </citation>
    <scope>NUCLEOTIDE SEQUENCE</scope>
    <source>
        <strain evidence="2">0166_1</strain>
    </source>
</reference>
<feature type="signal peptide" evidence="1">
    <location>
        <begin position="1"/>
        <end position="23"/>
    </location>
</feature>
<gene>
    <name evidence="2" type="ORF">DSM104329_02798</name>
</gene>
<dbReference type="RefSeq" id="WP_259316066.1">
    <property type="nucleotide sequence ID" value="NZ_CP087164.1"/>
</dbReference>
<sequence>MITWSLKRTLAAGGTLAAAGAIAAGATAATGPTGHAAAAKKVTRSGVDGVKLGMTYAQLRSAGRVGPIHPGCELGGPNTRGARLRAPLRGNVDFSQTAARRVTNITITGGASARGVHVGSTRRAVKRAFPKVRFDHSTDETFGLTLAKVPRGGGGRLQFAVDVKSKRVTLIGVPFIAFCE</sequence>
<organism evidence="2 3">
    <name type="scientific">Capillimicrobium parvum</name>
    <dbReference type="NCBI Taxonomy" id="2884022"/>
    <lineage>
        <taxon>Bacteria</taxon>
        <taxon>Bacillati</taxon>
        <taxon>Actinomycetota</taxon>
        <taxon>Thermoleophilia</taxon>
        <taxon>Solirubrobacterales</taxon>
        <taxon>Capillimicrobiaceae</taxon>
        <taxon>Capillimicrobium</taxon>
    </lineage>
</organism>
<dbReference type="EMBL" id="CP087164">
    <property type="protein sequence ID" value="UGS36394.1"/>
    <property type="molecule type" value="Genomic_DNA"/>
</dbReference>
<dbReference type="Proteomes" id="UP001162834">
    <property type="component" value="Chromosome"/>
</dbReference>
<dbReference type="AlphaFoldDB" id="A0A9E6XXR1"/>
<evidence type="ECO:0000256" key="1">
    <source>
        <dbReference type="SAM" id="SignalP"/>
    </source>
</evidence>